<evidence type="ECO:0000313" key="1">
    <source>
        <dbReference type="EMBL" id="KAJ5135853.1"/>
    </source>
</evidence>
<gene>
    <name evidence="1" type="ORF">N7515_005131</name>
</gene>
<dbReference type="EMBL" id="JAPQKL010000004">
    <property type="protein sequence ID" value="KAJ5135853.1"/>
    <property type="molecule type" value="Genomic_DNA"/>
</dbReference>
<dbReference type="Proteomes" id="UP001149079">
    <property type="component" value="Unassembled WGS sequence"/>
</dbReference>
<keyword evidence="2" id="KW-1185">Reference proteome</keyword>
<dbReference type="RefSeq" id="XP_056522825.1">
    <property type="nucleotide sequence ID" value="XM_056665875.1"/>
</dbReference>
<dbReference type="GeneID" id="81405045"/>
<comment type="caution">
    <text evidence="1">The sequence shown here is derived from an EMBL/GenBank/DDBJ whole genome shotgun (WGS) entry which is preliminary data.</text>
</comment>
<reference evidence="1" key="2">
    <citation type="journal article" date="2023" name="IMA Fungus">
        <title>Comparative genomic study of the Penicillium genus elucidates a diverse pangenome and 15 lateral gene transfer events.</title>
        <authorList>
            <person name="Petersen C."/>
            <person name="Sorensen T."/>
            <person name="Nielsen M.R."/>
            <person name="Sondergaard T.E."/>
            <person name="Sorensen J.L."/>
            <person name="Fitzpatrick D.A."/>
            <person name="Frisvad J.C."/>
            <person name="Nielsen K.L."/>
        </authorList>
    </citation>
    <scope>NUCLEOTIDE SEQUENCE</scope>
    <source>
        <strain evidence="1">IBT 22155</strain>
    </source>
</reference>
<name>A0A9W9H1T4_9EURO</name>
<dbReference type="AlphaFoldDB" id="A0A9W9H1T4"/>
<accession>A0A9W9H1T4</accession>
<proteinExistence type="predicted"/>
<evidence type="ECO:0000313" key="2">
    <source>
        <dbReference type="Proteomes" id="UP001149079"/>
    </source>
</evidence>
<organism evidence="1 2">
    <name type="scientific">Penicillium bovifimosum</name>
    <dbReference type="NCBI Taxonomy" id="126998"/>
    <lineage>
        <taxon>Eukaryota</taxon>
        <taxon>Fungi</taxon>
        <taxon>Dikarya</taxon>
        <taxon>Ascomycota</taxon>
        <taxon>Pezizomycotina</taxon>
        <taxon>Eurotiomycetes</taxon>
        <taxon>Eurotiomycetidae</taxon>
        <taxon>Eurotiales</taxon>
        <taxon>Aspergillaceae</taxon>
        <taxon>Penicillium</taxon>
    </lineage>
</organism>
<sequence length="68" mass="7464">MASILVLEPLPSLSAPVLPSHLNPHRRHATPSSPAKYLSSQIFLSHTTHIFPVNGSSSQHSTFIFEFV</sequence>
<protein>
    <submittedName>
        <fullName evidence="1">Uncharacterized protein</fullName>
    </submittedName>
</protein>
<reference evidence="1" key="1">
    <citation type="submission" date="2022-11" db="EMBL/GenBank/DDBJ databases">
        <authorList>
            <person name="Petersen C."/>
        </authorList>
    </citation>
    <scope>NUCLEOTIDE SEQUENCE</scope>
    <source>
        <strain evidence="1">IBT 22155</strain>
    </source>
</reference>